<dbReference type="OrthoDB" id="541276at2759"/>
<dbReference type="InterPro" id="IPR011009">
    <property type="entry name" value="Kinase-like_dom_sf"/>
</dbReference>
<keyword evidence="6 9" id="KW-0067">ATP-binding</keyword>
<gene>
    <name evidence="12" type="ORF">FA15DRAFT_697277</name>
</gene>
<dbReference type="SMART" id="SM00220">
    <property type="entry name" value="S_TKc"/>
    <property type="match status" value="1"/>
</dbReference>
<feature type="compositionally biased region" description="Pro residues" evidence="10">
    <location>
        <begin position="371"/>
        <end position="380"/>
    </location>
</feature>
<dbReference type="Pfam" id="PF00069">
    <property type="entry name" value="Pkinase"/>
    <property type="match status" value="1"/>
</dbReference>
<protein>
    <recommendedName>
        <fullName evidence="1">non-specific serine/threonine protein kinase</fullName>
        <ecNumber evidence="1">2.7.11.1</ecNumber>
    </recommendedName>
</protein>
<feature type="compositionally biased region" description="Basic residues" evidence="10">
    <location>
        <begin position="626"/>
        <end position="642"/>
    </location>
</feature>
<keyword evidence="4 9" id="KW-0547">Nucleotide-binding</keyword>
<proteinExistence type="predicted"/>
<feature type="region of interest" description="Disordered" evidence="10">
    <location>
        <begin position="530"/>
        <end position="556"/>
    </location>
</feature>
<comment type="catalytic activity">
    <reaction evidence="8">
        <text>L-seryl-[protein] + ATP = O-phospho-L-seryl-[protein] + ADP + H(+)</text>
        <dbReference type="Rhea" id="RHEA:17989"/>
        <dbReference type="Rhea" id="RHEA-COMP:9863"/>
        <dbReference type="Rhea" id="RHEA-COMP:11604"/>
        <dbReference type="ChEBI" id="CHEBI:15378"/>
        <dbReference type="ChEBI" id="CHEBI:29999"/>
        <dbReference type="ChEBI" id="CHEBI:30616"/>
        <dbReference type="ChEBI" id="CHEBI:83421"/>
        <dbReference type="ChEBI" id="CHEBI:456216"/>
        <dbReference type="EC" id="2.7.11.1"/>
    </reaction>
</comment>
<evidence type="ECO:0000256" key="10">
    <source>
        <dbReference type="SAM" id="MobiDB-lite"/>
    </source>
</evidence>
<keyword evidence="5" id="KW-0418">Kinase</keyword>
<dbReference type="GO" id="GO:0005524">
    <property type="term" value="F:ATP binding"/>
    <property type="evidence" value="ECO:0007669"/>
    <property type="project" value="UniProtKB-UniRule"/>
</dbReference>
<evidence type="ECO:0000256" key="8">
    <source>
        <dbReference type="ARBA" id="ARBA00048679"/>
    </source>
</evidence>
<evidence type="ECO:0000256" key="4">
    <source>
        <dbReference type="ARBA" id="ARBA00022741"/>
    </source>
</evidence>
<keyword evidence="3" id="KW-0808">Transferase</keyword>
<feature type="compositionally biased region" description="Polar residues" evidence="10">
    <location>
        <begin position="449"/>
        <end position="481"/>
    </location>
</feature>
<dbReference type="InterPro" id="IPR008271">
    <property type="entry name" value="Ser/Thr_kinase_AS"/>
</dbReference>
<evidence type="ECO:0000313" key="12">
    <source>
        <dbReference type="EMBL" id="TFK19889.1"/>
    </source>
</evidence>
<dbReference type="PROSITE" id="PS00107">
    <property type="entry name" value="PROTEIN_KINASE_ATP"/>
    <property type="match status" value="1"/>
</dbReference>
<evidence type="ECO:0000256" key="6">
    <source>
        <dbReference type="ARBA" id="ARBA00022840"/>
    </source>
</evidence>
<evidence type="ECO:0000313" key="13">
    <source>
        <dbReference type="Proteomes" id="UP000307440"/>
    </source>
</evidence>
<reference evidence="12 13" key="1">
    <citation type="journal article" date="2019" name="Nat. Ecol. Evol.">
        <title>Megaphylogeny resolves global patterns of mushroom evolution.</title>
        <authorList>
            <person name="Varga T."/>
            <person name="Krizsan K."/>
            <person name="Foldi C."/>
            <person name="Dima B."/>
            <person name="Sanchez-Garcia M."/>
            <person name="Sanchez-Ramirez S."/>
            <person name="Szollosi G.J."/>
            <person name="Szarkandi J.G."/>
            <person name="Papp V."/>
            <person name="Albert L."/>
            <person name="Andreopoulos W."/>
            <person name="Angelini C."/>
            <person name="Antonin V."/>
            <person name="Barry K.W."/>
            <person name="Bougher N.L."/>
            <person name="Buchanan P."/>
            <person name="Buyck B."/>
            <person name="Bense V."/>
            <person name="Catcheside P."/>
            <person name="Chovatia M."/>
            <person name="Cooper J."/>
            <person name="Damon W."/>
            <person name="Desjardin D."/>
            <person name="Finy P."/>
            <person name="Geml J."/>
            <person name="Haridas S."/>
            <person name="Hughes K."/>
            <person name="Justo A."/>
            <person name="Karasinski D."/>
            <person name="Kautmanova I."/>
            <person name="Kiss B."/>
            <person name="Kocsube S."/>
            <person name="Kotiranta H."/>
            <person name="LaButti K.M."/>
            <person name="Lechner B.E."/>
            <person name="Liimatainen K."/>
            <person name="Lipzen A."/>
            <person name="Lukacs Z."/>
            <person name="Mihaltcheva S."/>
            <person name="Morgado L.N."/>
            <person name="Niskanen T."/>
            <person name="Noordeloos M.E."/>
            <person name="Ohm R.A."/>
            <person name="Ortiz-Santana B."/>
            <person name="Ovrebo C."/>
            <person name="Racz N."/>
            <person name="Riley R."/>
            <person name="Savchenko A."/>
            <person name="Shiryaev A."/>
            <person name="Soop K."/>
            <person name="Spirin V."/>
            <person name="Szebenyi C."/>
            <person name="Tomsovsky M."/>
            <person name="Tulloss R.E."/>
            <person name="Uehling J."/>
            <person name="Grigoriev I.V."/>
            <person name="Vagvolgyi C."/>
            <person name="Papp T."/>
            <person name="Martin F.M."/>
            <person name="Miettinen O."/>
            <person name="Hibbett D.S."/>
            <person name="Nagy L.G."/>
        </authorList>
    </citation>
    <scope>NUCLEOTIDE SEQUENCE [LARGE SCALE GENOMIC DNA]</scope>
    <source>
        <strain evidence="12 13">CBS 121175</strain>
    </source>
</reference>
<dbReference type="PANTHER" id="PTHR43895:SF32">
    <property type="entry name" value="SERINE_THREONINE-PROTEIN KINASE CHK1"/>
    <property type="match status" value="1"/>
</dbReference>
<keyword evidence="2" id="KW-0723">Serine/threonine-protein kinase</keyword>
<accession>A0A5C3KI38</accession>
<feature type="region of interest" description="Disordered" evidence="10">
    <location>
        <begin position="305"/>
        <end position="489"/>
    </location>
</feature>
<sequence>MSKFATTTSNGNHPVPGTLIDNDSLELVEIVGTGGYGTVYRAVETHTKPGKKPKTYAVKVLSRTDGKRNNHIREASLHYHVSGHPGVIDLYQVLEDDKHMYFVMQYARSNDLFHQILQKRCYLGSDQIIRNVFEQLLDAVDHLHRMGVYHRDLKPENILCLENGFRVAISDFGLATTDRQSVEFRTGSIYHMKCQAGRHASDAYSPMANDVWSLGIILLNMVTGRNPWKSATADDPVFQSYRRSPFNFFPSVLPISAVFNKLLIQVLDPNWKTRLPLHRFRQEIQRISTFYSKDVVFDGSLARSAWETGSQPEGKSAGHAAGRRRPVPPPPAGVKPHVMKATGDEASTPVPHAQDKPLPPKPEGQGSPFRRPAPPPPPGSPLVQYPSPAEPHLEQSTPTVAKRPAVVKPVRRPVPPISDDNDSVTRRPKNITPFPTTSDHSMETVSLGDETTYSRTTTLEVDPNTSYNSQTSSGSELSSFPKTPDSAVFVNPRGKREKIDIRIMASTRMSPTCSLSSGSSSSLDLQRQAGYHDLPSHSSRAKGKGRCRDDMMESPSPSQYLLYDAFDHSIWTRPPEHLVDDDPGPSPPRRGVRAHFDGPTPPSKPIDIVGARQRYGNDDMHEEHSRSRRSHHPTGSRNRKPVPHPTPPEGQQQPSYPQQDKVSVMKECWEKRRIQVTYIIWMTCIGSGKREAWLLLRRPGIRSQHFAISCTLLPTQTESDTIVRVVPRSMDNANQFTRLGQGYEKTARTQNGHNPIQPREVVQVVPRLESHSSEPLLWRMISQDLQWPKYLLEDSSNLRQITTLLMRAHFNSNNAHLTSIVEKCSQFCVDLAVYAEKEPQQSEPALQAFCTIVQEVDEVFSEGLGSAAALEERVERVIGGLKASKSHPFLARIGDIIFHDDCRTMGAGYTLLNIFKDVN</sequence>
<dbReference type="EC" id="2.7.11.1" evidence="1"/>
<feature type="domain" description="Protein kinase" evidence="11">
    <location>
        <begin position="25"/>
        <end position="291"/>
    </location>
</feature>
<dbReference type="STRING" id="230819.A0A5C3KI38"/>
<evidence type="ECO:0000256" key="2">
    <source>
        <dbReference type="ARBA" id="ARBA00022527"/>
    </source>
</evidence>
<evidence type="ECO:0000256" key="7">
    <source>
        <dbReference type="ARBA" id="ARBA00047899"/>
    </source>
</evidence>
<feature type="compositionally biased region" description="Polar residues" evidence="10">
    <location>
        <begin position="649"/>
        <end position="661"/>
    </location>
</feature>
<name>A0A5C3KI38_COPMA</name>
<dbReference type="GO" id="GO:0004674">
    <property type="term" value="F:protein serine/threonine kinase activity"/>
    <property type="evidence" value="ECO:0007669"/>
    <property type="project" value="UniProtKB-KW"/>
</dbReference>
<dbReference type="GO" id="GO:0007165">
    <property type="term" value="P:signal transduction"/>
    <property type="evidence" value="ECO:0007669"/>
    <property type="project" value="TreeGrafter"/>
</dbReference>
<dbReference type="EMBL" id="ML210321">
    <property type="protein sequence ID" value="TFK19889.1"/>
    <property type="molecule type" value="Genomic_DNA"/>
</dbReference>
<dbReference type="PROSITE" id="PS00108">
    <property type="entry name" value="PROTEIN_KINASE_ST"/>
    <property type="match status" value="1"/>
</dbReference>
<dbReference type="PANTHER" id="PTHR43895">
    <property type="entry name" value="CALCIUM/CALMODULIN-DEPENDENT PROTEIN KINASE KINASE-RELATED"/>
    <property type="match status" value="1"/>
</dbReference>
<dbReference type="Gene3D" id="1.10.510.10">
    <property type="entry name" value="Transferase(Phosphotransferase) domain 1"/>
    <property type="match status" value="1"/>
</dbReference>
<organism evidence="12 13">
    <name type="scientific">Coprinopsis marcescibilis</name>
    <name type="common">Agaric fungus</name>
    <name type="synonym">Psathyrella marcescibilis</name>
    <dbReference type="NCBI Taxonomy" id="230819"/>
    <lineage>
        <taxon>Eukaryota</taxon>
        <taxon>Fungi</taxon>
        <taxon>Dikarya</taxon>
        <taxon>Basidiomycota</taxon>
        <taxon>Agaricomycotina</taxon>
        <taxon>Agaricomycetes</taxon>
        <taxon>Agaricomycetidae</taxon>
        <taxon>Agaricales</taxon>
        <taxon>Agaricineae</taxon>
        <taxon>Psathyrellaceae</taxon>
        <taxon>Coprinopsis</taxon>
    </lineage>
</organism>
<evidence type="ECO:0000256" key="5">
    <source>
        <dbReference type="ARBA" id="ARBA00022777"/>
    </source>
</evidence>
<evidence type="ECO:0000256" key="3">
    <source>
        <dbReference type="ARBA" id="ARBA00022679"/>
    </source>
</evidence>
<keyword evidence="13" id="KW-1185">Reference proteome</keyword>
<evidence type="ECO:0000256" key="1">
    <source>
        <dbReference type="ARBA" id="ARBA00012513"/>
    </source>
</evidence>
<dbReference type="InterPro" id="IPR017441">
    <property type="entry name" value="Protein_kinase_ATP_BS"/>
</dbReference>
<feature type="binding site" evidence="9">
    <location>
        <position position="59"/>
    </location>
    <ligand>
        <name>ATP</name>
        <dbReference type="ChEBI" id="CHEBI:30616"/>
    </ligand>
</feature>
<feature type="compositionally biased region" description="Basic and acidic residues" evidence="10">
    <location>
        <begin position="615"/>
        <end position="625"/>
    </location>
</feature>
<feature type="region of interest" description="Disordered" evidence="10">
    <location>
        <begin position="574"/>
        <end position="662"/>
    </location>
</feature>
<evidence type="ECO:0000259" key="11">
    <source>
        <dbReference type="PROSITE" id="PS50011"/>
    </source>
</evidence>
<comment type="catalytic activity">
    <reaction evidence="7">
        <text>L-threonyl-[protein] + ATP = O-phospho-L-threonyl-[protein] + ADP + H(+)</text>
        <dbReference type="Rhea" id="RHEA:46608"/>
        <dbReference type="Rhea" id="RHEA-COMP:11060"/>
        <dbReference type="Rhea" id="RHEA-COMP:11605"/>
        <dbReference type="ChEBI" id="CHEBI:15378"/>
        <dbReference type="ChEBI" id="CHEBI:30013"/>
        <dbReference type="ChEBI" id="CHEBI:30616"/>
        <dbReference type="ChEBI" id="CHEBI:61977"/>
        <dbReference type="ChEBI" id="CHEBI:456216"/>
        <dbReference type="EC" id="2.7.11.1"/>
    </reaction>
</comment>
<dbReference type="InterPro" id="IPR000719">
    <property type="entry name" value="Prot_kinase_dom"/>
</dbReference>
<evidence type="ECO:0000256" key="9">
    <source>
        <dbReference type="PROSITE-ProRule" id="PRU10141"/>
    </source>
</evidence>
<dbReference type="PROSITE" id="PS50011">
    <property type="entry name" value="PROTEIN_KINASE_DOM"/>
    <property type="match status" value="1"/>
</dbReference>
<dbReference type="SUPFAM" id="SSF56112">
    <property type="entry name" value="Protein kinase-like (PK-like)"/>
    <property type="match status" value="1"/>
</dbReference>
<dbReference type="Proteomes" id="UP000307440">
    <property type="component" value="Unassembled WGS sequence"/>
</dbReference>
<dbReference type="AlphaFoldDB" id="A0A5C3KI38"/>